<feature type="region of interest" description="Disordered" evidence="1">
    <location>
        <begin position="1"/>
        <end position="20"/>
    </location>
</feature>
<dbReference type="Proteomes" id="UP000298652">
    <property type="component" value="Chromosome 3"/>
</dbReference>
<accession>A0A4U6VJS9</accession>
<reference evidence="2" key="1">
    <citation type="submission" date="2019-03" db="EMBL/GenBank/DDBJ databases">
        <title>WGS assembly of Setaria viridis.</title>
        <authorList>
            <person name="Huang P."/>
            <person name="Jenkins J."/>
            <person name="Grimwood J."/>
            <person name="Barry K."/>
            <person name="Healey A."/>
            <person name="Mamidi S."/>
            <person name="Sreedasyam A."/>
            <person name="Shu S."/>
            <person name="Feldman M."/>
            <person name="Wu J."/>
            <person name="Yu Y."/>
            <person name="Chen C."/>
            <person name="Johnson J."/>
            <person name="Rokhsar D."/>
            <person name="Baxter I."/>
            <person name="Schmutz J."/>
            <person name="Brutnell T."/>
            <person name="Kellogg E."/>
        </authorList>
    </citation>
    <scope>NUCLEOTIDE SEQUENCE [LARGE SCALE GENOMIC DNA]</scope>
</reference>
<dbReference type="Gramene" id="TKW27789">
    <property type="protein sequence ID" value="TKW27789"/>
    <property type="gene ID" value="SEVIR_3G280750v2"/>
</dbReference>
<keyword evidence="3" id="KW-1185">Reference proteome</keyword>
<dbReference type="EMBL" id="CM016554">
    <property type="protein sequence ID" value="TKW27789.1"/>
    <property type="molecule type" value="Genomic_DNA"/>
</dbReference>
<evidence type="ECO:0000313" key="2">
    <source>
        <dbReference type="EMBL" id="TKW27789.1"/>
    </source>
</evidence>
<gene>
    <name evidence="2" type="ORF">SEVIR_3G280750v2</name>
</gene>
<evidence type="ECO:0000313" key="3">
    <source>
        <dbReference type="Proteomes" id="UP000298652"/>
    </source>
</evidence>
<evidence type="ECO:0000256" key="1">
    <source>
        <dbReference type="SAM" id="MobiDB-lite"/>
    </source>
</evidence>
<proteinExistence type="predicted"/>
<name>A0A4U6VJS9_SETVI</name>
<protein>
    <submittedName>
        <fullName evidence="2">Uncharacterized protein</fullName>
    </submittedName>
</protein>
<sequence>MENHRDRKRKKNFDQINRNRRKDPLTNLTSILLQIGYVLSPYTFI</sequence>
<feature type="compositionally biased region" description="Basic residues" evidence="1">
    <location>
        <begin position="1"/>
        <end position="11"/>
    </location>
</feature>
<dbReference type="AlphaFoldDB" id="A0A4U6VJS9"/>
<organism evidence="2 3">
    <name type="scientific">Setaria viridis</name>
    <name type="common">Green bristlegrass</name>
    <name type="synonym">Setaria italica subsp. viridis</name>
    <dbReference type="NCBI Taxonomy" id="4556"/>
    <lineage>
        <taxon>Eukaryota</taxon>
        <taxon>Viridiplantae</taxon>
        <taxon>Streptophyta</taxon>
        <taxon>Embryophyta</taxon>
        <taxon>Tracheophyta</taxon>
        <taxon>Spermatophyta</taxon>
        <taxon>Magnoliopsida</taxon>
        <taxon>Liliopsida</taxon>
        <taxon>Poales</taxon>
        <taxon>Poaceae</taxon>
        <taxon>PACMAD clade</taxon>
        <taxon>Panicoideae</taxon>
        <taxon>Panicodae</taxon>
        <taxon>Paniceae</taxon>
        <taxon>Cenchrinae</taxon>
        <taxon>Setaria</taxon>
    </lineage>
</organism>